<dbReference type="EMBL" id="MT144645">
    <property type="protein sequence ID" value="QJH96261.1"/>
    <property type="molecule type" value="Genomic_DNA"/>
</dbReference>
<dbReference type="EMBL" id="MT144513">
    <property type="protein sequence ID" value="QJA54519.1"/>
    <property type="molecule type" value="Genomic_DNA"/>
</dbReference>
<reference evidence="1" key="1">
    <citation type="submission" date="2020-03" db="EMBL/GenBank/DDBJ databases">
        <title>The deep terrestrial virosphere.</title>
        <authorList>
            <person name="Holmfeldt K."/>
            <person name="Nilsson E."/>
            <person name="Simone D."/>
            <person name="Lopez-Fernandez M."/>
            <person name="Wu X."/>
            <person name="de Brujin I."/>
            <person name="Lundin D."/>
            <person name="Andersson A."/>
            <person name="Bertilsson S."/>
            <person name="Dopson M."/>
        </authorList>
    </citation>
    <scope>NUCLEOTIDE SEQUENCE</scope>
    <source>
        <strain evidence="3">MM415A01725</strain>
        <strain evidence="2">MM415B00576</strain>
        <strain evidence="1">TM448A05204</strain>
        <strain evidence="4">TM448B00676</strain>
    </source>
</reference>
<evidence type="ECO:0000313" key="1">
    <source>
        <dbReference type="EMBL" id="QJA54519.1"/>
    </source>
</evidence>
<evidence type="ECO:0000313" key="2">
    <source>
        <dbReference type="EMBL" id="QJA63794.1"/>
    </source>
</evidence>
<gene>
    <name evidence="3" type="ORF">MM415A01725_0018</name>
    <name evidence="2" type="ORF">MM415B00576_0014</name>
    <name evidence="1" type="ORF">TM448A05204_0012</name>
    <name evidence="4" type="ORF">TM448B00676_0009</name>
</gene>
<accession>A0A6H2A485</accession>
<evidence type="ECO:0000313" key="4">
    <source>
        <dbReference type="EMBL" id="QJH96261.1"/>
    </source>
</evidence>
<protein>
    <submittedName>
        <fullName evidence="1">Uncharacterized protein</fullName>
    </submittedName>
</protein>
<organism evidence="1">
    <name type="scientific">viral metagenome</name>
    <dbReference type="NCBI Taxonomy" id="1070528"/>
    <lineage>
        <taxon>unclassified sequences</taxon>
        <taxon>metagenomes</taxon>
        <taxon>organismal metagenomes</taxon>
    </lineage>
</organism>
<dbReference type="EMBL" id="MT141506">
    <property type="protein sequence ID" value="QJA63794.1"/>
    <property type="molecule type" value="Genomic_DNA"/>
</dbReference>
<evidence type="ECO:0000313" key="3">
    <source>
        <dbReference type="EMBL" id="QJA75676.1"/>
    </source>
</evidence>
<proteinExistence type="predicted"/>
<sequence>MEAKEPRTVLFTGGRQMGRTQLAIEKAYQLGLQDGRKEVVEWGLETCPHDLFGEGTHYFKRACDQCWLEKGMDWGIK</sequence>
<dbReference type="AlphaFoldDB" id="A0A6H2A485"/>
<dbReference type="EMBL" id="MT142178">
    <property type="protein sequence ID" value="QJA75676.1"/>
    <property type="molecule type" value="Genomic_DNA"/>
</dbReference>
<name>A0A6H2A485_9ZZZZ</name>